<proteinExistence type="predicted"/>
<feature type="compositionally biased region" description="Basic and acidic residues" evidence="1">
    <location>
        <begin position="148"/>
        <end position="157"/>
    </location>
</feature>
<dbReference type="Gene3D" id="3.30.2020.40">
    <property type="entry name" value="Uncharacterised protein PF10387, DUF2442"/>
    <property type="match status" value="1"/>
</dbReference>
<keyword evidence="3" id="KW-1185">Reference proteome</keyword>
<dbReference type="Pfam" id="PF10387">
    <property type="entry name" value="DUF2442"/>
    <property type="match status" value="1"/>
</dbReference>
<gene>
    <name evidence="2" type="ORF">WG78_18850</name>
</gene>
<accession>A0A0N1JRU3</accession>
<evidence type="ECO:0000313" key="2">
    <source>
        <dbReference type="EMBL" id="KPC49944.1"/>
    </source>
</evidence>
<dbReference type="AlphaFoldDB" id="A0A0N1JRU3"/>
<dbReference type="Proteomes" id="UP000037939">
    <property type="component" value="Unassembled WGS sequence"/>
</dbReference>
<evidence type="ECO:0008006" key="4">
    <source>
        <dbReference type="Google" id="ProtNLM"/>
    </source>
</evidence>
<comment type="caution">
    <text evidence="2">The sequence shown here is derived from an EMBL/GenBank/DDBJ whole genome shotgun (WGS) entry which is preliminary data.</text>
</comment>
<dbReference type="RefSeq" id="WP_152969299.1">
    <property type="nucleotide sequence ID" value="NZ_LAQT01000033.1"/>
</dbReference>
<organism evidence="2 3">
    <name type="scientific">Amantichitinum ursilacus</name>
    <dbReference type="NCBI Taxonomy" id="857265"/>
    <lineage>
        <taxon>Bacteria</taxon>
        <taxon>Pseudomonadati</taxon>
        <taxon>Pseudomonadota</taxon>
        <taxon>Betaproteobacteria</taxon>
        <taxon>Neisseriales</taxon>
        <taxon>Chitinibacteraceae</taxon>
        <taxon>Amantichitinum</taxon>
    </lineage>
</organism>
<reference evidence="2 3" key="1">
    <citation type="submission" date="2015-07" db="EMBL/GenBank/DDBJ databases">
        <title>Draft genome sequence of the Amantichitinum ursilacus IGB-41, a new chitin-degrading bacterium.</title>
        <authorList>
            <person name="Kirstahler P."/>
            <person name="Guenther M."/>
            <person name="Grumaz C."/>
            <person name="Rupp S."/>
            <person name="Zibek S."/>
            <person name="Sohn K."/>
        </authorList>
    </citation>
    <scope>NUCLEOTIDE SEQUENCE [LARGE SCALE GENOMIC DNA]</scope>
    <source>
        <strain evidence="2 3">IGB-41</strain>
    </source>
</reference>
<sequence length="168" mass="17929">MNIQRVRAKDGPDEVVTAEVLARAIERGRRRQATQLHATSVRYVSALQALLIGFADDSAVALPVRNYPEFAALDATEFDQLEICLEGAGLALESRDLHVSIAGLIAASEPLLKMAASVVAARNGSRSSEAKATASRINGQKGGRPRRRTETEPHTEGEASAPSLKKTA</sequence>
<evidence type="ECO:0000256" key="1">
    <source>
        <dbReference type="SAM" id="MobiDB-lite"/>
    </source>
</evidence>
<feature type="region of interest" description="Disordered" evidence="1">
    <location>
        <begin position="125"/>
        <end position="168"/>
    </location>
</feature>
<evidence type="ECO:0000313" key="3">
    <source>
        <dbReference type="Proteomes" id="UP000037939"/>
    </source>
</evidence>
<protein>
    <recommendedName>
        <fullName evidence="4">DUF2442 domain-containing protein</fullName>
    </recommendedName>
</protein>
<dbReference type="OrthoDB" id="6506350at2"/>
<name>A0A0N1JRU3_9NEIS</name>
<dbReference type="EMBL" id="LAQT01000033">
    <property type="protein sequence ID" value="KPC49944.1"/>
    <property type="molecule type" value="Genomic_DNA"/>
</dbReference>
<dbReference type="InterPro" id="IPR018841">
    <property type="entry name" value="DUF2442"/>
</dbReference>